<dbReference type="OrthoDB" id="329835at2759"/>
<dbReference type="PROSITE" id="PS50075">
    <property type="entry name" value="CARRIER"/>
    <property type="match status" value="1"/>
</dbReference>
<keyword evidence="3" id="KW-0597">Phosphoprotein</keyword>
<dbReference type="Gene3D" id="3.10.129.110">
    <property type="entry name" value="Polyketide synthase dehydratase"/>
    <property type="match status" value="1"/>
</dbReference>
<dbReference type="InterPro" id="IPR001227">
    <property type="entry name" value="Ac_transferase_dom_sf"/>
</dbReference>
<organism evidence="9 10">
    <name type="scientific">Fistulina hepatica ATCC 64428</name>
    <dbReference type="NCBI Taxonomy" id="1128425"/>
    <lineage>
        <taxon>Eukaryota</taxon>
        <taxon>Fungi</taxon>
        <taxon>Dikarya</taxon>
        <taxon>Basidiomycota</taxon>
        <taxon>Agaricomycotina</taxon>
        <taxon>Agaricomycetes</taxon>
        <taxon>Agaricomycetidae</taxon>
        <taxon>Agaricales</taxon>
        <taxon>Fistulinaceae</taxon>
        <taxon>Fistulina</taxon>
    </lineage>
</organism>
<dbReference type="Gene3D" id="3.40.366.10">
    <property type="entry name" value="Malonyl-Coenzyme A Acyl Carrier Protein, domain 2"/>
    <property type="match status" value="3"/>
</dbReference>
<evidence type="ECO:0000256" key="4">
    <source>
        <dbReference type="ARBA" id="ARBA00022679"/>
    </source>
</evidence>
<feature type="active site" description="Proton donor; for dehydratase activity" evidence="5">
    <location>
        <position position="1533"/>
    </location>
</feature>
<dbReference type="PROSITE" id="PS52004">
    <property type="entry name" value="KS3_2"/>
    <property type="match status" value="1"/>
</dbReference>
<proteinExistence type="predicted"/>
<dbReference type="EMBL" id="KN881953">
    <property type="protein sequence ID" value="KIY47273.1"/>
    <property type="molecule type" value="Genomic_DNA"/>
</dbReference>
<dbReference type="Gene3D" id="1.10.1200.10">
    <property type="entry name" value="ACP-like"/>
    <property type="match status" value="1"/>
</dbReference>
<protein>
    <submittedName>
        <fullName evidence="9">Ketoacyl-synt-domain-containing protein</fullName>
    </submittedName>
</protein>
<dbReference type="GO" id="GO:0006633">
    <property type="term" value="P:fatty acid biosynthetic process"/>
    <property type="evidence" value="ECO:0007669"/>
    <property type="project" value="TreeGrafter"/>
</dbReference>
<dbReference type="InterPro" id="IPR050091">
    <property type="entry name" value="PKS_NRPS_Biosynth_Enz"/>
</dbReference>
<dbReference type="Pfam" id="PF00109">
    <property type="entry name" value="ketoacyl-synt"/>
    <property type="match status" value="1"/>
</dbReference>
<comment type="pathway">
    <text evidence="1">Secondary metabolite biosynthesis.</text>
</comment>
<dbReference type="InterPro" id="IPR036736">
    <property type="entry name" value="ACP-like_sf"/>
</dbReference>
<accession>A0A0D7A8Y2</accession>
<evidence type="ECO:0000259" key="7">
    <source>
        <dbReference type="PROSITE" id="PS52004"/>
    </source>
</evidence>
<dbReference type="InterPro" id="IPR006162">
    <property type="entry name" value="Ppantetheine_attach_site"/>
</dbReference>
<dbReference type="GO" id="GO:0044550">
    <property type="term" value="P:secondary metabolite biosynthetic process"/>
    <property type="evidence" value="ECO:0007669"/>
    <property type="project" value="TreeGrafter"/>
</dbReference>
<feature type="region of interest" description="N-terminal hotdog fold" evidence="5">
    <location>
        <begin position="1311"/>
        <end position="1440"/>
    </location>
</feature>
<evidence type="ECO:0000313" key="10">
    <source>
        <dbReference type="Proteomes" id="UP000054144"/>
    </source>
</evidence>
<evidence type="ECO:0000256" key="3">
    <source>
        <dbReference type="ARBA" id="ARBA00022553"/>
    </source>
</evidence>
<evidence type="ECO:0000259" key="8">
    <source>
        <dbReference type="PROSITE" id="PS52019"/>
    </source>
</evidence>
<name>A0A0D7A8Y2_9AGAR</name>
<dbReference type="InterPro" id="IPR016035">
    <property type="entry name" value="Acyl_Trfase/lysoPLipase"/>
</dbReference>
<dbReference type="SUPFAM" id="SSF55048">
    <property type="entry name" value="Probable ACP-binding domain of malonyl-CoA ACP transacylase"/>
    <property type="match status" value="1"/>
</dbReference>
<dbReference type="PANTHER" id="PTHR43775:SF37">
    <property type="entry name" value="SI:DKEY-61P9.11"/>
    <property type="match status" value="1"/>
</dbReference>
<evidence type="ECO:0000256" key="5">
    <source>
        <dbReference type="PROSITE-ProRule" id="PRU01363"/>
    </source>
</evidence>
<dbReference type="Pfam" id="PF22621">
    <property type="entry name" value="CurL-like_PKS_C"/>
    <property type="match status" value="1"/>
</dbReference>
<dbReference type="GO" id="GO:0004312">
    <property type="term" value="F:fatty acid synthase activity"/>
    <property type="evidence" value="ECO:0007669"/>
    <property type="project" value="TreeGrafter"/>
</dbReference>
<dbReference type="Pfam" id="PF02801">
    <property type="entry name" value="Ketoacyl-synt_C"/>
    <property type="match status" value="1"/>
</dbReference>
<dbReference type="SUPFAM" id="SSF53474">
    <property type="entry name" value="alpha/beta-Hydrolases"/>
    <property type="match status" value="1"/>
</dbReference>
<dbReference type="Gene3D" id="3.40.50.1820">
    <property type="entry name" value="alpha/beta hydrolase"/>
    <property type="match status" value="1"/>
</dbReference>
<dbReference type="Pfam" id="PF00698">
    <property type="entry name" value="Acyl_transf_1"/>
    <property type="match status" value="1"/>
</dbReference>
<feature type="active site" description="Proton acceptor; for dehydratase activity" evidence="5">
    <location>
        <position position="1347"/>
    </location>
</feature>
<dbReference type="InterPro" id="IPR016036">
    <property type="entry name" value="Malonyl_transacylase_ACP-bd"/>
</dbReference>
<feature type="domain" description="Carrier" evidence="6">
    <location>
        <begin position="1652"/>
        <end position="1726"/>
    </location>
</feature>
<dbReference type="SUPFAM" id="SSF53901">
    <property type="entry name" value="Thiolase-like"/>
    <property type="match status" value="1"/>
</dbReference>
<dbReference type="InterPro" id="IPR020841">
    <property type="entry name" value="PKS_Beta-ketoAc_synthase_dom"/>
</dbReference>
<dbReference type="CDD" id="cd00833">
    <property type="entry name" value="PKS"/>
    <property type="match status" value="1"/>
</dbReference>
<dbReference type="Pfam" id="PF00975">
    <property type="entry name" value="Thioesterase"/>
    <property type="match status" value="1"/>
</dbReference>
<reference evidence="9 10" key="1">
    <citation type="journal article" date="2015" name="Fungal Genet. Biol.">
        <title>Evolution of novel wood decay mechanisms in Agaricales revealed by the genome sequences of Fistulina hepatica and Cylindrobasidium torrendii.</title>
        <authorList>
            <person name="Floudas D."/>
            <person name="Held B.W."/>
            <person name="Riley R."/>
            <person name="Nagy L.G."/>
            <person name="Koehler G."/>
            <person name="Ransdell A.S."/>
            <person name="Younus H."/>
            <person name="Chow J."/>
            <person name="Chiniquy J."/>
            <person name="Lipzen A."/>
            <person name="Tritt A."/>
            <person name="Sun H."/>
            <person name="Haridas S."/>
            <person name="LaButti K."/>
            <person name="Ohm R.A."/>
            <person name="Kues U."/>
            <person name="Blanchette R.A."/>
            <person name="Grigoriev I.V."/>
            <person name="Minto R.E."/>
            <person name="Hibbett D.S."/>
        </authorList>
    </citation>
    <scope>NUCLEOTIDE SEQUENCE [LARGE SCALE GENOMIC DNA]</scope>
    <source>
        <strain evidence="9 10">ATCC 64428</strain>
    </source>
</reference>
<dbReference type="PROSITE" id="PS00012">
    <property type="entry name" value="PHOSPHOPANTETHEINE"/>
    <property type="match status" value="1"/>
</dbReference>
<dbReference type="Gene3D" id="3.30.70.3290">
    <property type="match status" value="1"/>
</dbReference>
<gene>
    <name evidence="9" type="ORF">FISHEDRAFT_45637</name>
</gene>
<dbReference type="Pfam" id="PF16073">
    <property type="entry name" value="SAT"/>
    <property type="match status" value="1"/>
</dbReference>
<feature type="domain" description="Ketosynthase family 3 (KS3)" evidence="7">
    <location>
        <begin position="382"/>
        <end position="833"/>
    </location>
</feature>
<evidence type="ECO:0000259" key="6">
    <source>
        <dbReference type="PROSITE" id="PS50075"/>
    </source>
</evidence>
<dbReference type="InterPro" id="IPR029058">
    <property type="entry name" value="AB_hydrolase_fold"/>
</dbReference>
<evidence type="ECO:0000256" key="1">
    <source>
        <dbReference type="ARBA" id="ARBA00005179"/>
    </source>
</evidence>
<dbReference type="InterPro" id="IPR016039">
    <property type="entry name" value="Thiolase-like"/>
</dbReference>
<dbReference type="SMART" id="SM00825">
    <property type="entry name" value="PKS_KS"/>
    <property type="match status" value="1"/>
</dbReference>
<dbReference type="InterPro" id="IPR014031">
    <property type="entry name" value="Ketoacyl_synth_C"/>
</dbReference>
<dbReference type="InterPro" id="IPR014043">
    <property type="entry name" value="Acyl_transferase_dom"/>
</dbReference>
<dbReference type="Proteomes" id="UP000054144">
    <property type="component" value="Unassembled WGS sequence"/>
</dbReference>
<keyword evidence="10" id="KW-1185">Reference proteome</keyword>
<feature type="domain" description="PKS/mFAS DH" evidence="8">
    <location>
        <begin position="1311"/>
        <end position="1628"/>
    </location>
</feature>
<feature type="region of interest" description="C-terminal hotdog fold" evidence="5">
    <location>
        <begin position="1463"/>
        <end position="1628"/>
    </location>
</feature>
<keyword evidence="2" id="KW-0596">Phosphopantetheine</keyword>
<evidence type="ECO:0000313" key="9">
    <source>
        <dbReference type="EMBL" id="KIY47273.1"/>
    </source>
</evidence>
<dbReference type="Pfam" id="PF00550">
    <property type="entry name" value="PP-binding"/>
    <property type="match status" value="1"/>
</dbReference>
<dbReference type="InterPro" id="IPR009081">
    <property type="entry name" value="PP-bd_ACP"/>
</dbReference>
<dbReference type="InterPro" id="IPR014030">
    <property type="entry name" value="Ketoacyl_synth_N"/>
</dbReference>
<dbReference type="Gene3D" id="3.40.47.10">
    <property type="match status" value="1"/>
</dbReference>
<dbReference type="InterPro" id="IPR001031">
    <property type="entry name" value="Thioesterase"/>
</dbReference>
<dbReference type="InterPro" id="IPR042104">
    <property type="entry name" value="PKS_dehydratase_sf"/>
</dbReference>
<keyword evidence="4" id="KW-0808">Transferase</keyword>
<dbReference type="PANTHER" id="PTHR43775">
    <property type="entry name" value="FATTY ACID SYNTHASE"/>
    <property type="match status" value="1"/>
</dbReference>
<evidence type="ECO:0000256" key="2">
    <source>
        <dbReference type="ARBA" id="ARBA00022450"/>
    </source>
</evidence>
<dbReference type="SMART" id="SM00827">
    <property type="entry name" value="PKS_AT"/>
    <property type="match status" value="1"/>
</dbReference>
<dbReference type="SUPFAM" id="SSF52151">
    <property type="entry name" value="FabD/lysophospholipase-like"/>
    <property type="match status" value="1"/>
</dbReference>
<dbReference type="InterPro" id="IPR032088">
    <property type="entry name" value="SAT"/>
</dbReference>
<dbReference type="InterPro" id="IPR049900">
    <property type="entry name" value="PKS_mFAS_DH"/>
</dbReference>
<sequence length="2000" mass="217763">MPTSRILLFSGQGLTAANDPALLGRVQEWATTRWGALLLSECVSAFLKELQQLSEEEHAQLGFDLTLDLRTILLTPLDKPIANHPLLSGCRLHLLQSLCILSYLEQNDDFFAEDRTVSDILAYSSGILPACALAASRSVSSFIAHSVEVFRLAFWIGFRAHLYRMGVSGSTWALVVLGLTVNEVSNILKKRQYATLSISSIIDHRFVAISGRPDELEALNGELAARGDCTLNVTELMTIYHSHVHVGGIRDDIFSDIDRRRICFPRREELCIPVRSTFTGRSLKTLAKSQHLVTEIVDMLIIYPVNWAHVMDLAAQDVASKIPTLGSDEVHHVMKIELINFGPGTGVVRGVRKYLSRIQGCDATIVDASGASARPTPGHSTQIPIAITGMAVNMPGAPTAAALWGILENGLNMASKIPELRFAIEAYSADSGIQGNTRSLRTQTGNFIANPDAFDAAFFEISPREARLMDPQQRVLLLTAHHALESAGYVPVVDSKPVDNPTTSASLDFDENRSSGLASFNRESIGCYIGVSTNDYVQNLRNNFDIFYSTGTLQAFLSGRISYHYQWSGPSVVVDTSCSSSMVAIYQACRAISNGDCTAALAGGVNIITSPDMYIGLERAHLLTSEGQCKVFDVAADGYSRGEGCGLFVLKSLEAALAERDTVLGVIRSIEVNQSGNANSITRPHAETQARLFQRVLDCAGVAPSAVTVIEAHGTGTQAGDPAEIKSIQRIFSGDNGGELPLHVTSLKANIGHLEAASGAAGLAKLLLMMQHHMVPAQISLQRLNPNIVDLAESRIVIDRTAVPWVVPEGHKRIAVLNNFGIAGSNAALLLEEFAGQAFASNVDVPANSTSFVVGLSAKTVSALEVLRKKYIVWLTGSDSRHLDFGNIAYTMTARRQLYTYRLAVAANSRHDLANKLKATIPSAIPASGGTVVFVFSGQGGQYLGMGRSLYETSSCFRLHIDRSDALLKAAGFAGIIPIITGHGVCMKADQLAEAFQVAIFALQYSMTRLFASWGIVPSAVIGHSLGEYAALVVANVLSFEEALLLVARRSRLMTLHCEPDSSGMIAVKLPQDQIQNIINTNGNMQDLAVACFNGASGVVIAGPRSQLGNLQDYLQRHSVACTTLNVPFGYHSNAMRPIYEELLALSVNVTLKPPTIFFASNVLGRVVHPGEETVIDNSYFARHCLEPVRFQDALRALTYVVDVCKPHVWIDLGPHSTTIPILKSNLLDQSFCSLMPTLRRDQHVWDTISTLLARLYQTGIYVRWEAVFDHVPMVRNVYDVPGYPFDDTKYWVPFREDVPSAVPMRVSRPAQYSTIRACIQIPSAALDRPAVLETPLADISDLVHGHKVGDWPLCPASFYVAQLLSGISLVGPGDRLHAVIRHMRFSHPLVDDAKSERCVVTHVALKQTSGTFKISSRIATDADNIVHVCGEFDIQDSKQTFAEFASSMPLLENQISQVLECADKEVLSRMTIYNVIFPRVVQYSLDYHVIDSLIVSSSRKAAVASVSMTASMANRRARRPHQTFLVDPIFIDCLFHVAGFLANLQAESQFVYICSEVGQVHIAPELVGGIDSPAETDCYRVLTTLSPVQDGAIVLADSYAVRMSSSPVLVAKLKGIAFQRLRLDTFQMGLGLAGNSGAEDDVDSTSGSDSLLACPASSALIAEALGMDVAKLTDDVDIHALGLDSLTSIEIRQLFKERYSCVLPPDFFSAQRTIRSVDSWLQAHHEPWPTTGSTKESSTAMLPVKIHDTAKPGKDTLVLVHDGSGMIDHYYALHNMDRTLWAIPNPRIFSGQPWTSLSGMATSYAGFVTDKVPEPVILGGWSFGGAVAYEMACILIERGYKVHGVVLIDSPSPSHRVPLSDSVISHALGLDKRRSTYTRRNSILPVLGHQFRSNGALLGRYESEIKAAARPAHTRPIIAFLRCQESYQPSGVSDVPAWLTDRKSEDGLDGLVSGWETFTRSSIRVWNIPGHHFEPFHPTNVDAVSKALAEACDFLQKSN</sequence>
<dbReference type="PROSITE" id="PS52019">
    <property type="entry name" value="PKS_MFAS_DH"/>
    <property type="match status" value="1"/>
</dbReference>
<dbReference type="SUPFAM" id="SSF47336">
    <property type="entry name" value="ACP-like"/>
    <property type="match status" value="1"/>
</dbReference>